<comment type="caution">
    <text evidence="2">The sequence shown here is derived from an EMBL/GenBank/DDBJ whole genome shotgun (WGS) entry which is preliminary data.</text>
</comment>
<dbReference type="RefSeq" id="XP_066670748.1">
    <property type="nucleotide sequence ID" value="XM_066807130.1"/>
</dbReference>
<evidence type="ECO:0000313" key="2">
    <source>
        <dbReference type="EMBL" id="KAK8087854.1"/>
    </source>
</evidence>
<proteinExistence type="predicted"/>
<accession>A0ABR1WXH0</accession>
<evidence type="ECO:0000313" key="3">
    <source>
        <dbReference type="Proteomes" id="UP001433268"/>
    </source>
</evidence>
<reference evidence="2 3" key="1">
    <citation type="submission" date="2023-01" db="EMBL/GenBank/DDBJ databases">
        <title>Analysis of 21 Apiospora genomes using comparative genomics revels a genus with tremendous synthesis potential of carbohydrate active enzymes and secondary metabolites.</title>
        <authorList>
            <person name="Sorensen T."/>
        </authorList>
    </citation>
    <scope>NUCLEOTIDE SEQUENCE [LARGE SCALE GENOMIC DNA]</scope>
    <source>
        <strain evidence="2 3">CBS 114990</strain>
    </source>
</reference>
<name>A0ABR1WXH0_9PEZI</name>
<dbReference type="EMBL" id="JAQQWN010000004">
    <property type="protein sequence ID" value="KAK8087854.1"/>
    <property type="molecule type" value="Genomic_DNA"/>
</dbReference>
<dbReference type="GeneID" id="92040190"/>
<organism evidence="2 3">
    <name type="scientific">Apiospora hydei</name>
    <dbReference type="NCBI Taxonomy" id="1337664"/>
    <lineage>
        <taxon>Eukaryota</taxon>
        <taxon>Fungi</taxon>
        <taxon>Dikarya</taxon>
        <taxon>Ascomycota</taxon>
        <taxon>Pezizomycotina</taxon>
        <taxon>Sordariomycetes</taxon>
        <taxon>Xylariomycetidae</taxon>
        <taxon>Amphisphaeriales</taxon>
        <taxon>Apiosporaceae</taxon>
        <taxon>Apiospora</taxon>
    </lineage>
</organism>
<dbReference type="Proteomes" id="UP001433268">
    <property type="component" value="Unassembled WGS sequence"/>
</dbReference>
<gene>
    <name evidence="2" type="ORF">PG997_002815</name>
</gene>
<keyword evidence="3" id="KW-1185">Reference proteome</keyword>
<feature type="compositionally biased region" description="Basic and acidic residues" evidence="1">
    <location>
        <begin position="156"/>
        <end position="172"/>
    </location>
</feature>
<sequence length="185" mass="20613">MQETLQELKNMRKQAQGPLESKIDNLFQESVFPTLRRSHAMGLEGQAYVPFTRGCVPGANHPTHPVSVPKPDLVYGYTSSGPVVHFSDAQKLAGITMSPSMGRSSETELAFPFFIIEYKSDQSELREFATCVKNIINWGKGARLREIKWALDAIGEKDRKSKSAKAKARDPSLDTQSSKRQRSNA</sequence>
<evidence type="ECO:0000256" key="1">
    <source>
        <dbReference type="SAM" id="MobiDB-lite"/>
    </source>
</evidence>
<feature type="region of interest" description="Disordered" evidence="1">
    <location>
        <begin position="156"/>
        <end position="185"/>
    </location>
</feature>
<protein>
    <submittedName>
        <fullName evidence="2">Uncharacterized protein</fullName>
    </submittedName>
</protein>